<name>A0A498M6K8_LABRO</name>
<comment type="caution">
    <text evidence="2">The sequence shown here is derived from an EMBL/GenBank/DDBJ whole genome shotgun (WGS) entry which is preliminary data.</text>
</comment>
<dbReference type="AlphaFoldDB" id="A0A498M6K8"/>
<dbReference type="EMBL" id="QBIY01012990">
    <property type="protein sequence ID" value="RXN13295.1"/>
    <property type="molecule type" value="Genomic_DNA"/>
</dbReference>
<keyword evidence="3" id="KW-1185">Reference proteome</keyword>
<feature type="region of interest" description="Disordered" evidence="1">
    <location>
        <begin position="50"/>
        <end position="72"/>
    </location>
</feature>
<evidence type="ECO:0000256" key="1">
    <source>
        <dbReference type="SAM" id="MobiDB-lite"/>
    </source>
</evidence>
<organism evidence="2 3">
    <name type="scientific">Labeo rohita</name>
    <name type="common">Indian major carp</name>
    <name type="synonym">Cyprinus rohita</name>
    <dbReference type="NCBI Taxonomy" id="84645"/>
    <lineage>
        <taxon>Eukaryota</taxon>
        <taxon>Metazoa</taxon>
        <taxon>Chordata</taxon>
        <taxon>Craniata</taxon>
        <taxon>Vertebrata</taxon>
        <taxon>Euteleostomi</taxon>
        <taxon>Actinopterygii</taxon>
        <taxon>Neopterygii</taxon>
        <taxon>Teleostei</taxon>
        <taxon>Ostariophysi</taxon>
        <taxon>Cypriniformes</taxon>
        <taxon>Cyprinidae</taxon>
        <taxon>Labeoninae</taxon>
        <taxon>Labeonini</taxon>
        <taxon>Labeo</taxon>
    </lineage>
</organism>
<accession>A0A498M6K8</accession>
<protein>
    <submittedName>
        <fullName evidence="2">Uncharacterized protein</fullName>
    </submittedName>
</protein>
<gene>
    <name evidence="2" type="ORF">ROHU_029054</name>
</gene>
<sequence length="225" mass="24185">MRRSPPDLYCPAPSAFSPKQQHRSPPFPLKSGCHIHSASASKLAINSAAQLGPPVPGEVHGPGQSDPPPQHTVALEHGYEAQTPQKEFNTIFQYAAQLQHFTAKLVAVAGRARKVTYCITPFSADSWMDLVQTLHKILLPVPRDQGLNCLIVFLAYVTDSSVTALEAIFSLYLMIGILAALERTVLSDGSTAFASDLIRRAATGSLRPSAALVPGASWESNLCRA</sequence>
<evidence type="ECO:0000313" key="2">
    <source>
        <dbReference type="EMBL" id="RXN13295.1"/>
    </source>
</evidence>
<proteinExistence type="predicted"/>
<evidence type="ECO:0000313" key="3">
    <source>
        <dbReference type="Proteomes" id="UP000290572"/>
    </source>
</evidence>
<dbReference type="Proteomes" id="UP000290572">
    <property type="component" value="Unassembled WGS sequence"/>
</dbReference>
<reference evidence="2 3" key="1">
    <citation type="submission" date="2018-03" db="EMBL/GenBank/DDBJ databases">
        <title>Draft genome sequence of Rohu Carp (Labeo rohita).</title>
        <authorList>
            <person name="Das P."/>
            <person name="Kushwaha B."/>
            <person name="Joshi C.G."/>
            <person name="Kumar D."/>
            <person name="Nagpure N.S."/>
            <person name="Sahoo L."/>
            <person name="Das S.P."/>
            <person name="Bit A."/>
            <person name="Patnaik S."/>
            <person name="Meher P.K."/>
            <person name="Jayasankar P."/>
            <person name="Koringa P.G."/>
            <person name="Patel N.V."/>
            <person name="Hinsu A.T."/>
            <person name="Kumar R."/>
            <person name="Pandey M."/>
            <person name="Agarwal S."/>
            <person name="Srivastava S."/>
            <person name="Singh M."/>
            <person name="Iquebal M.A."/>
            <person name="Jaiswal S."/>
            <person name="Angadi U.B."/>
            <person name="Kumar N."/>
            <person name="Raza M."/>
            <person name="Shah T.M."/>
            <person name="Rai A."/>
            <person name="Jena J.K."/>
        </authorList>
    </citation>
    <scope>NUCLEOTIDE SEQUENCE [LARGE SCALE GENOMIC DNA]</scope>
    <source>
        <strain evidence="2">DASCIFA01</strain>
        <tissue evidence="2">Testis</tissue>
    </source>
</reference>
<feature type="region of interest" description="Disordered" evidence="1">
    <location>
        <begin position="1"/>
        <end position="31"/>
    </location>
</feature>